<dbReference type="GO" id="GO:0005886">
    <property type="term" value="C:plasma membrane"/>
    <property type="evidence" value="ECO:0007669"/>
    <property type="project" value="UniProtKB-SubCell"/>
</dbReference>
<feature type="transmembrane region" description="Helical" evidence="8">
    <location>
        <begin position="424"/>
        <end position="445"/>
    </location>
</feature>
<dbReference type="RefSeq" id="WP_166321930.1">
    <property type="nucleotide sequence ID" value="NZ_CP049934.1"/>
</dbReference>
<dbReference type="AlphaFoldDB" id="A0A6G8FGK4"/>
<evidence type="ECO:0000256" key="6">
    <source>
        <dbReference type="ARBA" id="ARBA00038076"/>
    </source>
</evidence>
<keyword evidence="11" id="KW-1185">Reference proteome</keyword>
<evidence type="ECO:0000256" key="5">
    <source>
        <dbReference type="ARBA" id="ARBA00023136"/>
    </source>
</evidence>
<evidence type="ECO:0000313" key="11">
    <source>
        <dbReference type="Proteomes" id="UP000501387"/>
    </source>
</evidence>
<organism evidence="10 11">
    <name type="scientific">Leucobacter insecticola</name>
    <dbReference type="NCBI Taxonomy" id="2714934"/>
    <lineage>
        <taxon>Bacteria</taxon>
        <taxon>Bacillati</taxon>
        <taxon>Actinomycetota</taxon>
        <taxon>Actinomycetes</taxon>
        <taxon>Micrococcales</taxon>
        <taxon>Microbacteriaceae</taxon>
        <taxon>Leucobacter</taxon>
    </lineage>
</organism>
<feature type="compositionally biased region" description="Low complexity" evidence="7">
    <location>
        <begin position="99"/>
        <end position="111"/>
    </location>
</feature>
<dbReference type="Pfam" id="PF02687">
    <property type="entry name" value="FtsX"/>
    <property type="match status" value="1"/>
</dbReference>
<dbReference type="InterPro" id="IPR003838">
    <property type="entry name" value="ABC3_permease_C"/>
</dbReference>
<reference evidence="10 11" key="1">
    <citation type="submission" date="2020-03" db="EMBL/GenBank/DDBJ databases">
        <title>Leucobacter sp. nov., isolated from beetles.</title>
        <authorList>
            <person name="Hyun D.-W."/>
            <person name="Bae J.-W."/>
        </authorList>
    </citation>
    <scope>NUCLEOTIDE SEQUENCE [LARGE SCALE GENOMIC DNA]</scope>
    <source>
        <strain evidence="10 11">HDW9B</strain>
    </source>
</reference>
<feature type="transmembrane region" description="Helical" evidence="8">
    <location>
        <begin position="371"/>
        <end position="404"/>
    </location>
</feature>
<evidence type="ECO:0000256" key="1">
    <source>
        <dbReference type="ARBA" id="ARBA00004651"/>
    </source>
</evidence>
<feature type="transmembrane region" description="Helical" evidence="8">
    <location>
        <begin position="325"/>
        <end position="350"/>
    </location>
</feature>
<dbReference type="EMBL" id="CP049934">
    <property type="protein sequence ID" value="QIM15646.1"/>
    <property type="molecule type" value="Genomic_DNA"/>
</dbReference>
<evidence type="ECO:0000256" key="4">
    <source>
        <dbReference type="ARBA" id="ARBA00022989"/>
    </source>
</evidence>
<keyword evidence="3 8" id="KW-0812">Transmembrane</keyword>
<evidence type="ECO:0000256" key="2">
    <source>
        <dbReference type="ARBA" id="ARBA00022475"/>
    </source>
</evidence>
<feature type="transmembrane region" description="Helical" evidence="8">
    <location>
        <begin position="21"/>
        <end position="42"/>
    </location>
</feature>
<protein>
    <submittedName>
        <fullName evidence="10">ABC transporter permease</fullName>
    </submittedName>
</protein>
<keyword evidence="5 8" id="KW-0472">Membrane</keyword>
<sequence length="459" mass="46182">MNTLDIIRSAAANTFRSKARAILTILAIFTGAFTLTLTSGLGTGVNNYITDTVSGAGAADAMTVSKSGDDPGVGLPGAGSSGPREYDPNAISAGGAAGAGTPSAPGAPSAGTVSALDSADIDALAEIGGVRKVEANRTISLDYIQVDTEATKYVASVGSLIPGQTVVMAAGVEPGAVRTDDADAPGTASTLQLALPVDYVDALGFANDDAALGQPVVLAITDAERTQHVLEATVVGVAEDPLVSPTGPSLLVNDALSDALFTAQQTGLTPEQADRYASATVWFDPAATPAEIDALKSRLGDAGYTGTTLKDQLGTVTAVTDGIVLVLNAFAIIALLAAAFGIVNTLYMSVQERTREIGLMKAMGMGSGRVFSLFSLEAAFLGFLGSALGALVAMVVGIGVSASLATTLLADLSGLTLIAFDPASIITVIVLVMGIAFLAGTLPAVRAAKADPVESLRYE</sequence>
<evidence type="ECO:0000313" key="10">
    <source>
        <dbReference type="EMBL" id="QIM15646.1"/>
    </source>
</evidence>
<evidence type="ECO:0000256" key="7">
    <source>
        <dbReference type="SAM" id="MobiDB-lite"/>
    </source>
</evidence>
<name>A0A6G8FGK4_9MICO</name>
<dbReference type="PANTHER" id="PTHR30572">
    <property type="entry name" value="MEMBRANE COMPONENT OF TRANSPORTER-RELATED"/>
    <property type="match status" value="1"/>
</dbReference>
<feature type="region of interest" description="Disordered" evidence="7">
    <location>
        <begin position="64"/>
        <end position="111"/>
    </location>
</feature>
<evidence type="ECO:0000256" key="3">
    <source>
        <dbReference type="ARBA" id="ARBA00022692"/>
    </source>
</evidence>
<accession>A0A6G8FGK4</accession>
<feature type="domain" description="ABC3 transporter permease C-terminal" evidence="9">
    <location>
        <begin position="329"/>
        <end position="452"/>
    </location>
</feature>
<dbReference type="KEGG" id="lins:G7067_03205"/>
<evidence type="ECO:0000256" key="8">
    <source>
        <dbReference type="SAM" id="Phobius"/>
    </source>
</evidence>
<comment type="subcellular location">
    <subcellularLocation>
        <location evidence="1">Cell membrane</location>
        <topology evidence="1">Multi-pass membrane protein</topology>
    </subcellularLocation>
</comment>
<evidence type="ECO:0000259" key="9">
    <source>
        <dbReference type="Pfam" id="PF02687"/>
    </source>
</evidence>
<comment type="similarity">
    <text evidence="6">Belongs to the ABC-4 integral membrane protein family.</text>
</comment>
<keyword evidence="2" id="KW-1003">Cell membrane</keyword>
<dbReference type="Proteomes" id="UP000501387">
    <property type="component" value="Chromosome"/>
</dbReference>
<dbReference type="InterPro" id="IPR050250">
    <property type="entry name" value="Macrolide_Exporter_MacB"/>
</dbReference>
<keyword evidence="4 8" id="KW-1133">Transmembrane helix</keyword>
<proteinExistence type="inferred from homology"/>
<dbReference type="PANTHER" id="PTHR30572:SF4">
    <property type="entry name" value="ABC TRANSPORTER PERMEASE YTRF"/>
    <property type="match status" value="1"/>
</dbReference>
<gene>
    <name evidence="10" type="ORF">G7067_03205</name>
</gene>
<dbReference type="GO" id="GO:0022857">
    <property type="term" value="F:transmembrane transporter activity"/>
    <property type="evidence" value="ECO:0007669"/>
    <property type="project" value="TreeGrafter"/>
</dbReference>